<dbReference type="OrthoDB" id="420032at2759"/>
<dbReference type="Gene3D" id="2.60.40.150">
    <property type="entry name" value="C2 domain"/>
    <property type="match status" value="1"/>
</dbReference>
<sequence length="321" mass="36446">MWNGKSLRGLTFEEVYDVIFESKMDTDVELIVHRLIGPRSLNKAKNIEDLEVDRYVAPLAIQPSVTVTSPGSPEPSLKHTQQNYGATHSQNCGRIQLKMFYVPTLNQLTITIINAVSLLPRENGQPRNPYCKLYVLPDRSEKSKRRTKTVAGTLDPFWNQSFLYNSVKKADLKNQSLQIVVYDYDRIGSGEYVAETVVDLHTCDLSDEAQWFTLYRHDDGSTNIQSMFWQQARSKTSTTGTMNNKDHLSPQTTVNLRLSDSDVSEMDENNDERRRRGNLFLNGNSAKNSRAKSCSPSSSLNLIKKRQLPQIPIYCSQSSID</sequence>
<dbReference type="EnsemblMetazoa" id="HelroT97443">
    <property type="protein sequence ID" value="HelroP97443"/>
    <property type="gene ID" value="HelroG97443"/>
</dbReference>
<dbReference type="GeneID" id="20217714"/>
<dbReference type="STRING" id="6412.T1G9G7"/>
<evidence type="ECO:0000256" key="3">
    <source>
        <dbReference type="SAM" id="MobiDB-lite"/>
    </source>
</evidence>
<dbReference type="RefSeq" id="XP_009012308.1">
    <property type="nucleotide sequence ID" value="XM_009014060.1"/>
</dbReference>
<dbReference type="FunFam" id="2.60.40.150:FF:000137">
    <property type="entry name" value="Piccolo presynaptic cytomatrix protein"/>
    <property type="match status" value="1"/>
</dbReference>
<evidence type="ECO:0000313" key="5">
    <source>
        <dbReference type="EMBL" id="ESO09215.1"/>
    </source>
</evidence>
<dbReference type="InterPro" id="IPR039032">
    <property type="entry name" value="Rim-like"/>
</dbReference>
<feature type="compositionally biased region" description="Polar residues" evidence="3">
    <location>
        <begin position="281"/>
        <end position="297"/>
    </location>
</feature>
<reference evidence="7" key="1">
    <citation type="submission" date="2012-12" db="EMBL/GenBank/DDBJ databases">
        <authorList>
            <person name="Hellsten U."/>
            <person name="Grimwood J."/>
            <person name="Chapman J.A."/>
            <person name="Shapiro H."/>
            <person name="Aerts A."/>
            <person name="Otillar R.P."/>
            <person name="Terry A.Y."/>
            <person name="Boore J.L."/>
            <person name="Simakov O."/>
            <person name="Marletaz F."/>
            <person name="Cho S.-J."/>
            <person name="Edsinger-Gonzales E."/>
            <person name="Havlak P."/>
            <person name="Kuo D.-H."/>
            <person name="Larsson T."/>
            <person name="Lv J."/>
            <person name="Arendt D."/>
            <person name="Savage R."/>
            <person name="Osoegawa K."/>
            <person name="de Jong P."/>
            <person name="Lindberg D.R."/>
            <person name="Seaver E.C."/>
            <person name="Weisblat D.A."/>
            <person name="Putnam N.H."/>
            <person name="Grigoriev I.V."/>
            <person name="Rokhsar D.S."/>
        </authorList>
    </citation>
    <scope>NUCLEOTIDE SEQUENCE</scope>
</reference>
<dbReference type="KEGG" id="hro:HELRODRAFT_97443"/>
<accession>T1G9G7</accession>
<reference evidence="6" key="3">
    <citation type="submission" date="2015-06" db="UniProtKB">
        <authorList>
            <consortium name="EnsemblMetazoa"/>
        </authorList>
    </citation>
    <scope>IDENTIFICATION</scope>
</reference>
<feature type="domain" description="C2" evidence="4">
    <location>
        <begin position="91"/>
        <end position="214"/>
    </location>
</feature>
<dbReference type="EMBL" id="AMQM01002914">
    <property type="status" value="NOT_ANNOTATED_CDS"/>
    <property type="molecule type" value="Genomic_DNA"/>
</dbReference>
<evidence type="ECO:0000313" key="7">
    <source>
        <dbReference type="Proteomes" id="UP000015101"/>
    </source>
</evidence>
<dbReference type="SMART" id="SM00239">
    <property type="entry name" value="C2"/>
    <property type="match status" value="1"/>
</dbReference>
<dbReference type="GO" id="GO:0031267">
    <property type="term" value="F:small GTPase binding"/>
    <property type="evidence" value="ECO:0007669"/>
    <property type="project" value="InterPro"/>
</dbReference>
<proteinExistence type="predicted"/>
<feature type="region of interest" description="Disordered" evidence="3">
    <location>
        <begin position="66"/>
        <end position="85"/>
    </location>
</feature>
<dbReference type="GO" id="GO:0045202">
    <property type="term" value="C:synapse"/>
    <property type="evidence" value="ECO:0007669"/>
    <property type="project" value="UniProtKB-SubCell"/>
</dbReference>
<reference evidence="5 7" key="2">
    <citation type="journal article" date="2013" name="Nature">
        <title>Insights into bilaterian evolution from three spiralian genomes.</title>
        <authorList>
            <person name="Simakov O."/>
            <person name="Marletaz F."/>
            <person name="Cho S.J."/>
            <person name="Edsinger-Gonzales E."/>
            <person name="Havlak P."/>
            <person name="Hellsten U."/>
            <person name="Kuo D.H."/>
            <person name="Larsson T."/>
            <person name="Lv J."/>
            <person name="Arendt D."/>
            <person name="Savage R."/>
            <person name="Osoegawa K."/>
            <person name="de Jong P."/>
            <person name="Grimwood J."/>
            <person name="Chapman J.A."/>
            <person name="Shapiro H."/>
            <person name="Aerts A."/>
            <person name="Otillar R.P."/>
            <person name="Terry A.Y."/>
            <person name="Boore J.L."/>
            <person name="Grigoriev I.V."/>
            <person name="Lindberg D.R."/>
            <person name="Seaver E.C."/>
            <person name="Weisblat D.A."/>
            <person name="Putnam N.H."/>
            <person name="Rokhsar D.S."/>
        </authorList>
    </citation>
    <scope>NUCLEOTIDE SEQUENCE</scope>
</reference>
<organism evidence="6 7">
    <name type="scientific">Helobdella robusta</name>
    <name type="common">Californian leech</name>
    <dbReference type="NCBI Taxonomy" id="6412"/>
    <lineage>
        <taxon>Eukaryota</taxon>
        <taxon>Metazoa</taxon>
        <taxon>Spiralia</taxon>
        <taxon>Lophotrochozoa</taxon>
        <taxon>Annelida</taxon>
        <taxon>Clitellata</taxon>
        <taxon>Hirudinea</taxon>
        <taxon>Rhynchobdellida</taxon>
        <taxon>Glossiphoniidae</taxon>
        <taxon>Helobdella</taxon>
    </lineage>
</organism>
<dbReference type="PROSITE" id="PS50004">
    <property type="entry name" value="C2"/>
    <property type="match status" value="1"/>
</dbReference>
<evidence type="ECO:0000256" key="2">
    <source>
        <dbReference type="ARBA" id="ARBA00034103"/>
    </source>
</evidence>
<dbReference type="AlphaFoldDB" id="T1G9G7"/>
<keyword evidence="1" id="KW-0770">Synapse</keyword>
<dbReference type="GO" id="GO:0016020">
    <property type="term" value="C:membrane"/>
    <property type="evidence" value="ECO:0007669"/>
    <property type="project" value="InterPro"/>
</dbReference>
<feature type="region of interest" description="Disordered" evidence="3">
    <location>
        <begin position="260"/>
        <end position="297"/>
    </location>
</feature>
<dbReference type="CTD" id="20217714"/>
<dbReference type="eggNOG" id="KOG2060">
    <property type="taxonomic scope" value="Eukaryota"/>
</dbReference>
<comment type="subcellular location">
    <subcellularLocation>
        <location evidence="2">Synapse</location>
    </subcellularLocation>
</comment>
<evidence type="ECO:0000259" key="4">
    <source>
        <dbReference type="PROSITE" id="PS50004"/>
    </source>
</evidence>
<dbReference type="EMBL" id="KB095959">
    <property type="protein sequence ID" value="ESO09215.1"/>
    <property type="molecule type" value="Genomic_DNA"/>
</dbReference>
<dbReference type="Pfam" id="PF00168">
    <property type="entry name" value="C2"/>
    <property type="match status" value="1"/>
</dbReference>
<dbReference type="PANTHER" id="PTHR12157:SF21">
    <property type="entry name" value="RAB3 INTERACTING MOLECULE, ISOFORM F"/>
    <property type="match status" value="1"/>
</dbReference>
<dbReference type="HOGENOM" id="CLU_040986_0_0_1"/>
<evidence type="ECO:0000313" key="6">
    <source>
        <dbReference type="EnsemblMetazoa" id="HelroP97443"/>
    </source>
</evidence>
<dbReference type="InterPro" id="IPR000008">
    <property type="entry name" value="C2_dom"/>
</dbReference>
<dbReference type="InParanoid" id="T1G9G7"/>
<protein>
    <recommendedName>
        <fullName evidence="4">C2 domain-containing protein</fullName>
    </recommendedName>
</protein>
<dbReference type="Proteomes" id="UP000015101">
    <property type="component" value="Unassembled WGS sequence"/>
</dbReference>
<dbReference type="PANTHER" id="PTHR12157">
    <property type="entry name" value="REGULATING SYNAPTIC MEMBRANE EXOCYTOSIS PROTEIN"/>
    <property type="match status" value="1"/>
</dbReference>
<dbReference type="SUPFAM" id="SSF49562">
    <property type="entry name" value="C2 domain (Calcium/lipid-binding domain, CaLB)"/>
    <property type="match status" value="1"/>
</dbReference>
<name>T1G9G7_HELRO</name>
<dbReference type="InterPro" id="IPR035892">
    <property type="entry name" value="C2_domain_sf"/>
</dbReference>
<keyword evidence="7" id="KW-1185">Reference proteome</keyword>
<gene>
    <name evidence="6" type="primary">20217714</name>
    <name evidence="5" type="ORF">HELRODRAFT_97443</name>
</gene>
<evidence type="ECO:0000256" key="1">
    <source>
        <dbReference type="ARBA" id="ARBA00023018"/>
    </source>
</evidence>
<dbReference type="GO" id="GO:0006887">
    <property type="term" value="P:exocytosis"/>
    <property type="evidence" value="ECO:0007669"/>
    <property type="project" value="InterPro"/>
</dbReference>